<accession>A0A2T4IGF3</accession>
<dbReference type="EMBL" id="PZKC01000005">
    <property type="protein sequence ID" value="PTD96854.1"/>
    <property type="molecule type" value="Genomic_DNA"/>
</dbReference>
<organism evidence="2 3">
    <name type="scientific">Pseudothauera lacus</name>
    <dbReference type="NCBI Taxonomy" id="2136175"/>
    <lineage>
        <taxon>Bacteria</taxon>
        <taxon>Pseudomonadati</taxon>
        <taxon>Pseudomonadota</taxon>
        <taxon>Betaproteobacteria</taxon>
        <taxon>Rhodocyclales</taxon>
        <taxon>Zoogloeaceae</taxon>
        <taxon>Pseudothauera</taxon>
    </lineage>
</organism>
<comment type="caution">
    <text evidence="2">The sequence shown here is derived from an EMBL/GenBank/DDBJ whole genome shotgun (WGS) entry which is preliminary data.</text>
</comment>
<feature type="domain" description="Phasin" evidence="1">
    <location>
        <begin position="8"/>
        <end position="107"/>
    </location>
</feature>
<protein>
    <submittedName>
        <fullName evidence="2">Granule-associated-like protein</fullName>
    </submittedName>
</protein>
<evidence type="ECO:0000313" key="2">
    <source>
        <dbReference type="EMBL" id="PTD96854.1"/>
    </source>
</evidence>
<dbReference type="RefSeq" id="WP_107493254.1">
    <property type="nucleotide sequence ID" value="NZ_PZKC01000005.1"/>
</dbReference>
<sequence length="188" mass="19342">MHMFATPEQFAASNKANIETLLTLANTAFASAERLAALNLNTARSILEDSVANTKALLTVKDAQEFINLQTSLAQPLVEKAVAYARNVYEITSQSQEEVSKLLEGQVAELNKGVASALDKAAKSAPAGSDVAVAAVKSAIAAANSAYDSMSKAAKQVAEIAEANVAAATNATVKAVSTGTKTTAKKAA</sequence>
<name>A0A2T4IGF3_9RHOO</name>
<dbReference type="InterPro" id="IPR010127">
    <property type="entry name" value="Phasin_subfam-1"/>
</dbReference>
<dbReference type="InterPro" id="IPR018968">
    <property type="entry name" value="Phasin"/>
</dbReference>
<reference evidence="2 3" key="2">
    <citation type="submission" date="2018-04" db="EMBL/GenBank/DDBJ databases">
        <title>Thauera lacus sp. nov., isolated from an saline lake in Inner Mongolia, China.</title>
        <authorList>
            <person name="Liang Q.-Y."/>
        </authorList>
    </citation>
    <scope>NUCLEOTIDE SEQUENCE [LARGE SCALE GENOMIC DNA]</scope>
    <source>
        <strain evidence="2 3">D20</strain>
    </source>
</reference>
<keyword evidence="3" id="KW-1185">Reference proteome</keyword>
<dbReference type="OrthoDB" id="5298576at2"/>
<dbReference type="Proteomes" id="UP000241193">
    <property type="component" value="Unassembled WGS sequence"/>
</dbReference>
<gene>
    <name evidence="2" type="ORF">C8261_07245</name>
</gene>
<evidence type="ECO:0000259" key="1">
    <source>
        <dbReference type="Pfam" id="PF09361"/>
    </source>
</evidence>
<dbReference type="AlphaFoldDB" id="A0A2T4IGF3"/>
<dbReference type="Pfam" id="PF09361">
    <property type="entry name" value="Phasin_2"/>
    <property type="match status" value="1"/>
</dbReference>
<proteinExistence type="predicted"/>
<evidence type="ECO:0000313" key="3">
    <source>
        <dbReference type="Proteomes" id="UP000241193"/>
    </source>
</evidence>
<reference evidence="2 3" key="1">
    <citation type="submission" date="2018-03" db="EMBL/GenBank/DDBJ databases">
        <authorList>
            <person name="Keele B.F."/>
        </authorList>
    </citation>
    <scope>NUCLEOTIDE SEQUENCE [LARGE SCALE GENOMIC DNA]</scope>
    <source>
        <strain evidence="2 3">D20</strain>
    </source>
</reference>
<dbReference type="NCBIfam" id="TIGR01841">
    <property type="entry name" value="phasin"/>
    <property type="match status" value="1"/>
</dbReference>